<evidence type="ECO:0000256" key="1">
    <source>
        <dbReference type="SAM" id="MobiDB-lite"/>
    </source>
</evidence>
<name>A0A6J4HN45_9PROT</name>
<sequence>DALNEIAAARFDARRGARRHRLHAGRPGGAGGPRPGSRGRAGPRHGGPAARAGGTARALGGPRLL</sequence>
<feature type="compositionally biased region" description="Low complexity" evidence="1">
    <location>
        <begin position="35"/>
        <end position="65"/>
    </location>
</feature>
<proteinExistence type="predicted"/>
<dbReference type="EMBL" id="CADCTL010000077">
    <property type="protein sequence ID" value="CAA9228929.1"/>
    <property type="molecule type" value="Genomic_DNA"/>
</dbReference>
<accession>A0A6J4HN45</accession>
<evidence type="ECO:0000313" key="2">
    <source>
        <dbReference type="EMBL" id="CAA9228929.1"/>
    </source>
</evidence>
<organism evidence="2">
    <name type="scientific">uncultured Acetobacteraceae bacterium</name>
    <dbReference type="NCBI Taxonomy" id="169975"/>
    <lineage>
        <taxon>Bacteria</taxon>
        <taxon>Pseudomonadati</taxon>
        <taxon>Pseudomonadota</taxon>
        <taxon>Alphaproteobacteria</taxon>
        <taxon>Acetobacterales</taxon>
        <taxon>Acetobacteraceae</taxon>
        <taxon>environmental samples</taxon>
    </lineage>
</organism>
<feature type="region of interest" description="Disordered" evidence="1">
    <location>
        <begin position="14"/>
        <end position="65"/>
    </location>
</feature>
<reference evidence="2" key="1">
    <citation type="submission" date="2020-02" db="EMBL/GenBank/DDBJ databases">
        <authorList>
            <person name="Meier V. D."/>
        </authorList>
    </citation>
    <scope>NUCLEOTIDE SEQUENCE</scope>
    <source>
        <strain evidence="2">AVDCRST_MAG04</strain>
    </source>
</reference>
<gene>
    <name evidence="2" type="ORF">AVDCRST_MAG04-1027</name>
</gene>
<feature type="non-terminal residue" evidence="2">
    <location>
        <position position="65"/>
    </location>
</feature>
<protein>
    <submittedName>
        <fullName evidence="2">Uncharacterized protein</fullName>
    </submittedName>
</protein>
<feature type="non-terminal residue" evidence="2">
    <location>
        <position position="1"/>
    </location>
</feature>
<dbReference type="AlphaFoldDB" id="A0A6J4HN45"/>